<dbReference type="AlphaFoldDB" id="A0A2U0HYH3"/>
<sequence length="312" mass="36678">MALNNCSFSPTSENIRGFSRNETIVKQVNEHMNKFFTYILILGVIGQTSGQSTDILIWEKDTLNLYSNPLEKRTDWEKINKSISEQIHDYQFNANNDSIIEISPFFQNYKTEWKLEKGKLYVTKITTYHDLGLRLDRINNNKLPLFAHWLTNELVVFDGNCIVCESNHSRNTSVYPNELILEFRKGILVNKSEYQNRILKKSKLSDLDPSEYREYLYSKINWSELGKMDKTIQAFVSIQPDRNGKLKKIDWENTYLISGNKMITDKKNKFLKEAIRIVKSVPEWNVILRCEEIMNQGLTIVFSQEMKEKYAR</sequence>
<keyword evidence="2" id="KW-1185">Reference proteome</keyword>
<evidence type="ECO:0000313" key="2">
    <source>
        <dbReference type="Proteomes" id="UP000245962"/>
    </source>
</evidence>
<reference evidence="1 2" key="1">
    <citation type="submission" date="2018-04" db="EMBL/GenBank/DDBJ databases">
        <title>Marixanthomonas spongiae HN-E44 sp. nov., isolated from a marine sponge.</title>
        <authorList>
            <person name="Luo L."/>
            <person name="Zhuang L."/>
        </authorList>
    </citation>
    <scope>NUCLEOTIDE SEQUENCE [LARGE SCALE GENOMIC DNA]</scope>
    <source>
        <strain evidence="1 2">HN-E44</strain>
    </source>
</reference>
<accession>A0A2U0HYH3</accession>
<dbReference type="EMBL" id="QEHR01000007">
    <property type="protein sequence ID" value="PVW13904.1"/>
    <property type="molecule type" value="Genomic_DNA"/>
</dbReference>
<dbReference type="OrthoDB" id="1438245at2"/>
<dbReference type="Proteomes" id="UP000245962">
    <property type="component" value="Unassembled WGS sequence"/>
</dbReference>
<name>A0A2U0HYH3_9FLAO</name>
<proteinExistence type="predicted"/>
<comment type="caution">
    <text evidence="1">The sequence shown here is derived from an EMBL/GenBank/DDBJ whole genome shotgun (WGS) entry which is preliminary data.</text>
</comment>
<organism evidence="1 2">
    <name type="scientific">Marixanthomonas spongiae</name>
    <dbReference type="NCBI Taxonomy" id="2174845"/>
    <lineage>
        <taxon>Bacteria</taxon>
        <taxon>Pseudomonadati</taxon>
        <taxon>Bacteroidota</taxon>
        <taxon>Flavobacteriia</taxon>
        <taxon>Flavobacteriales</taxon>
        <taxon>Flavobacteriaceae</taxon>
        <taxon>Marixanthomonas</taxon>
    </lineage>
</organism>
<gene>
    <name evidence="1" type="ORF">DDV96_12190</name>
</gene>
<protein>
    <submittedName>
        <fullName evidence="1">Uncharacterized protein</fullName>
    </submittedName>
</protein>
<evidence type="ECO:0000313" key="1">
    <source>
        <dbReference type="EMBL" id="PVW13904.1"/>
    </source>
</evidence>
<dbReference type="RefSeq" id="WP_116695037.1">
    <property type="nucleotide sequence ID" value="NZ_QEHR01000007.1"/>
</dbReference>